<feature type="transmembrane region" description="Helical" evidence="5">
    <location>
        <begin position="93"/>
        <end position="112"/>
    </location>
</feature>
<keyword evidence="3 5" id="KW-1133">Transmembrane helix</keyword>
<dbReference type="InterPro" id="IPR007318">
    <property type="entry name" value="Phopholipid_MeTrfase"/>
</dbReference>
<protein>
    <submittedName>
        <fullName evidence="6">Protein-S-isoprenylcysteine O-methyltransferase</fullName>
    </submittedName>
</protein>
<gene>
    <name evidence="6" type="ORF">GCM10010196_08060</name>
</gene>
<dbReference type="Proteomes" id="UP000610303">
    <property type="component" value="Unassembled WGS sequence"/>
</dbReference>
<reference evidence="6" key="1">
    <citation type="journal article" date="2014" name="Int. J. Syst. Evol. Microbiol.">
        <title>Complete genome sequence of Corynebacterium casei LMG S-19264T (=DSM 44701T), isolated from a smear-ripened cheese.</title>
        <authorList>
            <consortium name="US DOE Joint Genome Institute (JGI-PGF)"/>
            <person name="Walter F."/>
            <person name="Albersmeier A."/>
            <person name="Kalinowski J."/>
            <person name="Ruckert C."/>
        </authorList>
    </citation>
    <scope>NUCLEOTIDE SEQUENCE</scope>
    <source>
        <strain evidence="6">JCM 3346</strain>
    </source>
</reference>
<keyword evidence="2 5" id="KW-0812">Transmembrane</keyword>
<dbReference type="RefSeq" id="WP_189083990.1">
    <property type="nucleotide sequence ID" value="NZ_BMRJ01000001.1"/>
</dbReference>
<evidence type="ECO:0000256" key="5">
    <source>
        <dbReference type="SAM" id="Phobius"/>
    </source>
</evidence>
<comment type="caution">
    <text evidence="6">The sequence shown here is derived from an EMBL/GenBank/DDBJ whole genome shotgun (WGS) entry which is preliminary data.</text>
</comment>
<proteinExistence type="predicted"/>
<dbReference type="Gene3D" id="1.20.120.1630">
    <property type="match status" value="1"/>
</dbReference>
<organism evidence="6 7">
    <name type="scientific">Agromyces mediolanus</name>
    <name type="common">Corynebacterium mediolanum</name>
    <dbReference type="NCBI Taxonomy" id="41986"/>
    <lineage>
        <taxon>Bacteria</taxon>
        <taxon>Bacillati</taxon>
        <taxon>Actinomycetota</taxon>
        <taxon>Actinomycetes</taxon>
        <taxon>Micrococcales</taxon>
        <taxon>Microbacteriaceae</taxon>
        <taxon>Agromyces</taxon>
    </lineage>
</organism>
<evidence type="ECO:0000313" key="7">
    <source>
        <dbReference type="Proteomes" id="UP000610303"/>
    </source>
</evidence>
<accession>A0A918CDS4</accession>
<evidence type="ECO:0000313" key="6">
    <source>
        <dbReference type="EMBL" id="GGR17523.1"/>
    </source>
</evidence>
<feature type="transmembrane region" description="Helical" evidence="5">
    <location>
        <begin position="187"/>
        <end position="207"/>
    </location>
</feature>
<reference evidence="6" key="2">
    <citation type="submission" date="2020-09" db="EMBL/GenBank/DDBJ databases">
        <authorList>
            <person name="Sun Q."/>
            <person name="Ohkuma M."/>
        </authorList>
    </citation>
    <scope>NUCLEOTIDE SEQUENCE</scope>
    <source>
        <strain evidence="6">JCM 3346</strain>
    </source>
</reference>
<evidence type="ECO:0000256" key="4">
    <source>
        <dbReference type="ARBA" id="ARBA00023136"/>
    </source>
</evidence>
<dbReference type="Pfam" id="PF04191">
    <property type="entry name" value="PEMT"/>
    <property type="match status" value="1"/>
</dbReference>
<feature type="transmembrane region" description="Helical" evidence="5">
    <location>
        <begin position="12"/>
        <end position="30"/>
    </location>
</feature>
<comment type="subcellular location">
    <subcellularLocation>
        <location evidence="1">Endomembrane system</location>
        <topology evidence="1">Multi-pass membrane protein</topology>
    </subcellularLocation>
</comment>
<feature type="transmembrane region" description="Helical" evidence="5">
    <location>
        <begin position="145"/>
        <end position="166"/>
    </location>
</feature>
<dbReference type="EMBL" id="BMRJ01000001">
    <property type="protein sequence ID" value="GGR17523.1"/>
    <property type="molecule type" value="Genomic_DNA"/>
</dbReference>
<name>A0A918CDS4_AGRME</name>
<feature type="transmembrane region" description="Helical" evidence="5">
    <location>
        <begin position="42"/>
        <end position="60"/>
    </location>
</feature>
<evidence type="ECO:0000256" key="2">
    <source>
        <dbReference type="ARBA" id="ARBA00022692"/>
    </source>
</evidence>
<feature type="transmembrane region" description="Helical" evidence="5">
    <location>
        <begin position="66"/>
        <end position="86"/>
    </location>
</feature>
<keyword evidence="4 5" id="KW-0472">Membrane</keyword>
<sequence>MNAVWGRSYFALQAIAGAAWWVGVFTLPLVREATLGELDPQLVALFDLPLFVVGSGLAALGVRWAAVLATVWTVLVALALTGYATITGLAGRGVLAMIAAAAGSIAALSLVLRGRLPSELLLRGPFAFRPAASRASPARHLGATAVQAGLFWGLLLGVVPLAIAALEERWGLAVALPEGLSTWMRGAGLALLVLATALGIASAAALATRGDGTPLPSAMPNRLVVAGPYRVVRNPMAVAGIAQGVAVGLLLNSWLVVGYAMAGAVIWHLLVRPPEEADLEARFGEPYRRYRGAVRCWVPRLRPVPAVR</sequence>
<dbReference type="AlphaFoldDB" id="A0A918CDS4"/>
<dbReference type="GO" id="GO:0012505">
    <property type="term" value="C:endomembrane system"/>
    <property type="evidence" value="ECO:0007669"/>
    <property type="project" value="UniProtKB-SubCell"/>
</dbReference>
<evidence type="ECO:0000256" key="1">
    <source>
        <dbReference type="ARBA" id="ARBA00004127"/>
    </source>
</evidence>
<evidence type="ECO:0000256" key="3">
    <source>
        <dbReference type="ARBA" id="ARBA00022989"/>
    </source>
</evidence>
<feature type="transmembrane region" description="Helical" evidence="5">
    <location>
        <begin position="245"/>
        <end position="270"/>
    </location>
</feature>
<keyword evidence="7" id="KW-1185">Reference proteome</keyword>